<accession>A0ABQ6BMV7</accession>
<dbReference type="Proteomes" id="UP001156836">
    <property type="component" value="Unassembled WGS sequence"/>
</dbReference>
<gene>
    <name evidence="2" type="ORF">GCM10007860_03910</name>
</gene>
<keyword evidence="3" id="KW-1185">Reference proteome</keyword>
<evidence type="ECO:0000313" key="2">
    <source>
        <dbReference type="EMBL" id="GLS03248.1"/>
    </source>
</evidence>
<sequence>MPDRFPARRCREKVLNRLLVDETAVERGRCDDPSARERGEGNYVASDPTVSEQRQRQRRDASDDLGV</sequence>
<reference evidence="3" key="1">
    <citation type="journal article" date="2019" name="Int. J. Syst. Evol. Microbiol.">
        <title>The Global Catalogue of Microorganisms (GCM) 10K type strain sequencing project: providing services to taxonomists for standard genome sequencing and annotation.</title>
        <authorList>
            <consortium name="The Broad Institute Genomics Platform"/>
            <consortium name="The Broad Institute Genome Sequencing Center for Infectious Disease"/>
            <person name="Wu L."/>
            <person name="Ma J."/>
        </authorList>
    </citation>
    <scope>NUCLEOTIDE SEQUENCE [LARGE SCALE GENOMIC DNA]</scope>
    <source>
        <strain evidence="3">NBRC 104970</strain>
    </source>
</reference>
<comment type="caution">
    <text evidence="2">The sequence shown here is derived from an EMBL/GenBank/DDBJ whole genome shotgun (WGS) entry which is preliminary data.</text>
</comment>
<feature type="compositionally biased region" description="Basic and acidic residues" evidence="1">
    <location>
        <begin position="27"/>
        <end position="40"/>
    </location>
</feature>
<dbReference type="EMBL" id="BSOZ01000003">
    <property type="protein sequence ID" value="GLS03248.1"/>
    <property type="molecule type" value="Genomic_DNA"/>
</dbReference>
<organism evidence="2 3">
    <name type="scientific">Chitiniphilus shinanonensis</name>
    <dbReference type="NCBI Taxonomy" id="553088"/>
    <lineage>
        <taxon>Bacteria</taxon>
        <taxon>Pseudomonadati</taxon>
        <taxon>Pseudomonadota</taxon>
        <taxon>Betaproteobacteria</taxon>
        <taxon>Neisseriales</taxon>
        <taxon>Chitinibacteraceae</taxon>
        <taxon>Chitiniphilus</taxon>
    </lineage>
</organism>
<feature type="compositionally biased region" description="Basic and acidic residues" evidence="1">
    <location>
        <begin position="53"/>
        <end position="67"/>
    </location>
</feature>
<proteinExistence type="predicted"/>
<feature type="region of interest" description="Disordered" evidence="1">
    <location>
        <begin position="27"/>
        <end position="67"/>
    </location>
</feature>
<evidence type="ECO:0000256" key="1">
    <source>
        <dbReference type="SAM" id="MobiDB-lite"/>
    </source>
</evidence>
<name>A0ABQ6BMV7_9NEIS</name>
<protein>
    <submittedName>
        <fullName evidence="2">Uncharacterized protein</fullName>
    </submittedName>
</protein>
<evidence type="ECO:0000313" key="3">
    <source>
        <dbReference type="Proteomes" id="UP001156836"/>
    </source>
</evidence>